<proteinExistence type="predicted"/>
<reference evidence="2" key="1">
    <citation type="submission" date="2018-05" db="EMBL/GenBank/DDBJ databases">
        <authorList>
            <person name="Lanie J.A."/>
            <person name="Ng W.-L."/>
            <person name="Kazmierczak K.M."/>
            <person name="Andrzejewski T.M."/>
            <person name="Davidsen T.M."/>
            <person name="Wayne K.J."/>
            <person name="Tettelin H."/>
            <person name="Glass J.I."/>
            <person name="Rusch D."/>
            <person name="Podicherti R."/>
            <person name="Tsui H.-C.T."/>
            <person name="Winkler M.E."/>
        </authorList>
    </citation>
    <scope>NUCLEOTIDE SEQUENCE</scope>
</reference>
<dbReference type="InterPro" id="IPR023631">
    <property type="entry name" value="Amidase_dom"/>
</dbReference>
<dbReference type="Gene3D" id="3.90.1300.10">
    <property type="entry name" value="Amidase signature (AS) domain"/>
    <property type="match status" value="1"/>
</dbReference>
<feature type="non-terminal residue" evidence="2">
    <location>
        <position position="122"/>
    </location>
</feature>
<accession>A0A382WUP4</accession>
<gene>
    <name evidence="2" type="ORF">METZ01_LOCUS415154</name>
</gene>
<sequence length="122" mass="12780">VTKGLKPHQLSAAQAAAAIRTGALSPVSLVEDLLRRIDELEPLLLAWVTVDREGALAAATQSAIELEKSGPRGPLHGVPVGLKDIFYTAGLKTTAGSPLYADFVPEHDSTAVARFRQAGAIV</sequence>
<dbReference type="GO" id="GO:0003824">
    <property type="term" value="F:catalytic activity"/>
    <property type="evidence" value="ECO:0007669"/>
    <property type="project" value="InterPro"/>
</dbReference>
<feature type="non-terminal residue" evidence="2">
    <location>
        <position position="1"/>
    </location>
</feature>
<dbReference type="InterPro" id="IPR036928">
    <property type="entry name" value="AS_sf"/>
</dbReference>
<dbReference type="InterPro" id="IPR000120">
    <property type="entry name" value="Amidase"/>
</dbReference>
<feature type="domain" description="Amidase" evidence="1">
    <location>
        <begin position="29"/>
        <end position="121"/>
    </location>
</feature>
<dbReference type="PANTHER" id="PTHR11895:SF176">
    <property type="entry name" value="AMIDASE AMID-RELATED"/>
    <property type="match status" value="1"/>
</dbReference>
<name>A0A382WUP4_9ZZZZ</name>
<dbReference type="EMBL" id="UINC01162511">
    <property type="protein sequence ID" value="SVD62300.1"/>
    <property type="molecule type" value="Genomic_DNA"/>
</dbReference>
<dbReference type="SUPFAM" id="SSF75304">
    <property type="entry name" value="Amidase signature (AS) enzymes"/>
    <property type="match status" value="1"/>
</dbReference>
<dbReference type="AlphaFoldDB" id="A0A382WUP4"/>
<evidence type="ECO:0000313" key="2">
    <source>
        <dbReference type="EMBL" id="SVD62300.1"/>
    </source>
</evidence>
<dbReference type="Pfam" id="PF01425">
    <property type="entry name" value="Amidase"/>
    <property type="match status" value="1"/>
</dbReference>
<protein>
    <recommendedName>
        <fullName evidence="1">Amidase domain-containing protein</fullName>
    </recommendedName>
</protein>
<dbReference type="PANTHER" id="PTHR11895">
    <property type="entry name" value="TRANSAMIDASE"/>
    <property type="match status" value="1"/>
</dbReference>
<organism evidence="2">
    <name type="scientific">marine metagenome</name>
    <dbReference type="NCBI Taxonomy" id="408172"/>
    <lineage>
        <taxon>unclassified sequences</taxon>
        <taxon>metagenomes</taxon>
        <taxon>ecological metagenomes</taxon>
    </lineage>
</organism>
<evidence type="ECO:0000259" key="1">
    <source>
        <dbReference type="Pfam" id="PF01425"/>
    </source>
</evidence>